<dbReference type="RefSeq" id="WP_067387195.1">
    <property type="nucleotide sequence ID" value="NZ_CP015839.1"/>
</dbReference>
<evidence type="ECO:0000256" key="6">
    <source>
        <dbReference type="ARBA" id="ARBA00023136"/>
    </source>
</evidence>
<feature type="transmembrane region" description="Helical" evidence="7">
    <location>
        <begin position="175"/>
        <end position="196"/>
    </location>
</feature>
<dbReference type="GO" id="GO:0016020">
    <property type="term" value="C:membrane"/>
    <property type="evidence" value="ECO:0007669"/>
    <property type="project" value="UniProtKB-SubCell"/>
</dbReference>
<evidence type="ECO:0000256" key="7">
    <source>
        <dbReference type="SAM" id="Phobius"/>
    </source>
</evidence>
<keyword evidence="5 7" id="KW-1133">Transmembrane helix</keyword>
<keyword evidence="6 7" id="KW-0472">Membrane</keyword>
<dbReference type="OrthoDB" id="9814303at2"/>
<name>A0A1A9F628_9GAMM</name>
<keyword evidence="10" id="KW-1185">Reference proteome</keyword>
<feature type="transmembrane region" description="Helical" evidence="7">
    <location>
        <begin position="313"/>
        <end position="331"/>
    </location>
</feature>
<evidence type="ECO:0000313" key="9">
    <source>
        <dbReference type="EMBL" id="ANG65209.1"/>
    </source>
</evidence>
<evidence type="ECO:0000256" key="4">
    <source>
        <dbReference type="ARBA" id="ARBA00022692"/>
    </source>
</evidence>
<dbReference type="PANTHER" id="PTHR43184">
    <property type="entry name" value="MAJOR FACILITATOR SUPERFAMILY TRANSPORTER 16, ISOFORM B"/>
    <property type="match status" value="1"/>
</dbReference>
<feature type="transmembrane region" description="Helical" evidence="7">
    <location>
        <begin position="146"/>
        <end position="169"/>
    </location>
</feature>
<dbReference type="Proteomes" id="UP000078070">
    <property type="component" value="Chromosome"/>
</dbReference>
<feature type="transmembrane region" description="Helical" evidence="7">
    <location>
        <begin position="375"/>
        <end position="396"/>
    </location>
</feature>
<dbReference type="GO" id="GO:0022857">
    <property type="term" value="F:transmembrane transporter activity"/>
    <property type="evidence" value="ECO:0007669"/>
    <property type="project" value="InterPro"/>
</dbReference>
<reference evidence="9 10" key="2">
    <citation type="journal article" date="2018" name="Int. J. Syst. Evol. Microbiol.">
        <title>Marinobacterium aestuarii sp. nov., a benzene-degrading marine bacterium isolated from estuary sediment.</title>
        <authorList>
            <person name="Bae S.S."/>
            <person name="Jung J."/>
            <person name="Chung D."/>
            <person name="Baek K."/>
        </authorList>
    </citation>
    <scope>NUCLEOTIDE SEQUENCE [LARGE SCALE GENOMIC DNA]</scope>
    <source>
        <strain evidence="9 10">ST58-10</strain>
    </source>
</reference>
<dbReference type="PIRSF" id="PIRSF002808">
    <property type="entry name" value="Hexose_phosphate_transp"/>
    <property type="match status" value="1"/>
</dbReference>
<accession>A0A1A9F628</accession>
<keyword evidence="3" id="KW-0762">Sugar transport</keyword>
<evidence type="ECO:0000259" key="8">
    <source>
        <dbReference type="PROSITE" id="PS50850"/>
    </source>
</evidence>
<sequence>MSSLFSVRNPRFERWRWQIFAVTWLAYASFYFTRKAFSVAKIGIEEDSTFDMTKEMMANIDASYLIAYAIGQFVWGMFADRFGTRVIILGGLVASVVATVIMGLFHGAMIFLIFMFIQGLAQSTGWSSLCKNVGNFFSRQERGRVMGLWCTNYAFGGLVATPFAGWVAYDLFNDWRMAFFASAAVVAVVGVLIALFQRNKPEDIGLSTIEEYHNEPADELDISDPDEAQGWVEIKAVLSNKVVLLLGLIYFLLKPARYAILLWGPYIVYQELTDVSKVEAAAIPAAFEFAGLFGPIILGFMSDKLFKSKRMPVCAISLLLLTCTLAAFIPIVHTGSIPLVVGMLFLIGITLYGPDSMLSGSAAVDFGTRKGAGTATGFVNGCGSIGAVFGGLLPGYFDSGSIFIGFAVCTFIGGLLLLPLWNLLPKSSGNDDAEVSIPAAAKPLMT</sequence>
<proteinExistence type="predicted"/>
<evidence type="ECO:0000256" key="2">
    <source>
        <dbReference type="ARBA" id="ARBA00022448"/>
    </source>
</evidence>
<evidence type="ECO:0000256" key="1">
    <source>
        <dbReference type="ARBA" id="ARBA00004141"/>
    </source>
</evidence>
<feature type="transmembrane region" description="Helical" evidence="7">
    <location>
        <begin position="62"/>
        <end position="79"/>
    </location>
</feature>
<feature type="transmembrane region" description="Helical" evidence="7">
    <location>
        <begin position="280"/>
        <end position="301"/>
    </location>
</feature>
<comment type="subcellular location">
    <subcellularLocation>
        <location evidence="1">Membrane</location>
        <topology evidence="1">Multi-pass membrane protein</topology>
    </subcellularLocation>
</comment>
<keyword evidence="2" id="KW-0813">Transport</keyword>
<dbReference type="InterPro" id="IPR020846">
    <property type="entry name" value="MFS_dom"/>
</dbReference>
<organism evidence="9 10">
    <name type="scientific">Marinobacterium aestuarii</name>
    <dbReference type="NCBI Taxonomy" id="1821621"/>
    <lineage>
        <taxon>Bacteria</taxon>
        <taxon>Pseudomonadati</taxon>
        <taxon>Pseudomonadota</taxon>
        <taxon>Gammaproteobacteria</taxon>
        <taxon>Oceanospirillales</taxon>
        <taxon>Oceanospirillaceae</taxon>
        <taxon>Marinobacterium</taxon>
    </lineage>
</organism>
<dbReference type="InterPro" id="IPR036259">
    <property type="entry name" value="MFS_trans_sf"/>
</dbReference>
<protein>
    <submittedName>
        <fullName evidence="9">MFS transporter</fullName>
    </submittedName>
</protein>
<dbReference type="InterPro" id="IPR000849">
    <property type="entry name" value="Sugar_P_transporter"/>
</dbReference>
<dbReference type="KEGG" id="mars:A8C75_10810"/>
<evidence type="ECO:0000256" key="5">
    <source>
        <dbReference type="ARBA" id="ARBA00022989"/>
    </source>
</evidence>
<feature type="transmembrane region" description="Helical" evidence="7">
    <location>
        <begin position="242"/>
        <end position="260"/>
    </location>
</feature>
<keyword evidence="4 7" id="KW-0812">Transmembrane</keyword>
<dbReference type="STRING" id="1821621.A8C75_10810"/>
<feature type="transmembrane region" description="Helical" evidence="7">
    <location>
        <begin position="15"/>
        <end position="33"/>
    </location>
</feature>
<evidence type="ECO:0000313" key="10">
    <source>
        <dbReference type="Proteomes" id="UP000078070"/>
    </source>
</evidence>
<dbReference type="EMBL" id="CP015839">
    <property type="protein sequence ID" value="ANG65209.1"/>
    <property type="molecule type" value="Genomic_DNA"/>
</dbReference>
<dbReference type="PROSITE" id="PS50850">
    <property type="entry name" value="MFS"/>
    <property type="match status" value="1"/>
</dbReference>
<dbReference type="Gene3D" id="1.20.1250.20">
    <property type="entry name" value="MFS general substrate transporter like domains"/>
    <property type="match status" value="2"/>
</dbReference>
<dbReference type="Pfam" id="PF07690">
    <property type="entry name" value="MFS_1"/>
    <property type="match status" value="1"/>
</dbReference>
<dbReference type="PANTHER" id="PTHR43184:SF12">
    <property type="entry name" value="SUGAR PHOSPHATE EXCHANGER 3"/>
    <property type="match status" value="1"/>
</dbReference>
<dbReference type="AlphaFoldDB" id="A0A1A9F628"/>
<gene>
    <name evidence="9" type="ORF">A8C75_10810</name>
</gene>
<dbReference type="SUPFAM" id="SSF103473">
    <property type="entry name" value="MFS general substrate transporter"/>
    <property type="match status" value="1"/>
</dbReference>
<feature type="transmembrane region" description="Helical" evidence="7">
    <location>
        <begin position="85"/>
        <end position="117"/>
    </location>
</feature>
<feature type="transmembrane region" description="Helical" evidence="7">
    <location>
        <begin position="402"/>
        <end position="421"/>
    </location>
</feature>
<reference evidence="10" key="1">
    <citation type="submission" date="2016-05" db="EMBL/GenBank/DDBJ databases">
        <authorList>
            <person name="Baek K."/>
            <person name="Yang S.-J."/>
        </authorList>
    </citation>
    <scope>NUCLEOTIDE SEQUENCE [LARGE SCALE GENOMIC DNA]</scope>
    <source>
        <strain evidence="10">ST58-10</strain>
    </source>
</reference>
<feature type="domain" description="Major facilitator superfamily (MFS) profile" evidence="8">
    <location>
        <begin position="19"/>
        <end position="425"/>
    </location>
</feature>
<evidence type="ECO:0000256" key="3">
    <source>
        <dbReference type="ARBA" id="ARBA00022597"/>
    </source>
</evidence>
<dbReference type="InterPro" id="IPR011701">
    <property type="entry name" value="MFS"/>
</dbReference>
<feature type="transmembrane region" description="Helical" evidence="7">
    <location>
        <begin position="337"/>
        <end position="354"/>
    </location>
</feature>